<dbReference type="EMBL" id="HBIB01016017">
    <property type="protein sequence ID" value="CAE0248188.1"/>
    <property type="molecule type" value="Transcribed_RNA"/>
</dbReference>
<dbReference type="AlphaFoldDB" id="A0A7S3D6H4"/>
<reference evidence="1" key="1">
    <citation type="submission" date="2021-01" db="EMBL/GenBank/DDBJ databases">
        <authorList>
            <person name="Corre E."/>
            <person name="Pelletier E."/>
            <person name="Niang G."/>
            <person name="Scheremetjew M."/>
            <person name="Finn R."/>
            <person name="Kale V."/>
            <person name="Holt S."/>
            <person name="Cochrane G."/>
            <person name="Meng A."/>
            <person name="Brown T."/>
            <person name="Cohen L."/>
        </authorList>
    </citation>
    <scope>NUCLEOTIDE SEQUENCE</scope>
    <source>
        <strain evidence="1">NIES-2562</strain>
    </source>
</reference>
<accession>A0A7S3D6H4</accession>
<evidence type="ECO:0000313" key="1">
    <source>
        <dbReference type="EMBL" id="CAE0248188.1"/>
    </source>
</evidence>
<dbReference type="Pfam" id="PF19420">
    <property type="entry name" value="DDAH_eukar"/>
    <property type="match status" value="1"/>
</dbReference>
<protein>
    <recommendedName>
        <fullName evidence="2">Amidinotransferase</fullName>
    </recommendedName>
</protein>
<dbReference type="InterPro" id="IPR014541">
    <property type="entry name" value="Amdntrnsf_FN0238"/>
</dbReference>
<dbReference type="PIRSF" id="PIRSF028188">
    <property type="entry name" value="Amdntrnsf_FN0238"/>
    <property type="match status" value="1"/>
</dbReference>
<dbReference type="Gene3D" id="3.75.10.10">
    <property type="entry name" value="L-arginine/glycine Amidinotransferase, Chain A"/>
    <property type="match status" value="1"/>
</dbReference>
<evidence type="ECO:0008006" key="2">
    <source>
        <dbReference type="Google" id="ProtNLM"/>
    </source>
</evidence>
<gene>
    <name evidence="1" type="ORF">PBIL07802_LOCUS10384</name>
</gene>
<dbReference type="SUPFAM" id="SSF55909">
    <property type="entry name" value="Pentein"/>
    <property type="match status" value="1"/>
</dbReference>
<name>A0A7S3D6H4_9EUKA</name>
<dbReference type="PANTHER" id="PTHR43224:SF1">
    <property type="entry name" value="AMIDINOTRANSFERASE"/>
    <property type="match status" value="1"/>
</dbReference>
<sequence length="305" mass="33750">MAGQSARRAVVITPDHFSFNAETAADNAFMSATLEQEELKLKVMAEHRNLIDALTHAGVELVVVKGEGLSPDECFPNNWFSTHSVSDPFQSVLYPMATPSRRREVECERVRTVLSEEYPNMHDMSAMCDADGDFVLEGTGSLVLDRVHKKAYCGLSVRATDRALDEFCTKLGYEKIDCIAKDGKGTVIYHTNVWLSIGSNYVVVCEDAVVKDEKGKRFLASLHESGKTIIPISHKQVLAFCGNILELENEKGEKVLAMSEKARRGFSSEQMEELEKCVDRIVSADFDSIETHGGGGVRCCLAELF</sequence>
<dbReference type="PANTHER" id="PTHR43224">
    <property type="entry name" value="AMIDINOTRANSFERASE"/>
    <property type="match status" value="1"/>
</dbReference>
<proteinExistence type="predicted"/>
<organism evidence="1">
    <name type="scientific">Palpitomonas bilix</name>
    <dbReference type="NCBI Taxonomy" id="652834"/>
    <lineage>
        <taxon>Eukaryota</taxon>
        <taxon>Eukaryota incertae sedis</taxon>
    </lineage>
</organism>